<gene>
    <name evidence="2" type="ORF">CFIO01_10479</name>
</gene>
<organism evidence="2 3">
    <name type="scientific">Colletotrichum fioriniae PJ7</name>
    <dbReference type="NCBI Taxonomy" id="1445577"/>
    <lineage>
        <taxon>Eukaryota</taxon>
        <taxon>Fungi</taxon>
        <taxon>Dikarya</taxon>
        <taxon>Ascomycota</taxon>
        <taxon>Pezizomycotina</taxon>
        <taxon>Sordariomycetes</taxon>
        <taxon>Hypocreomycetidae</taxon>
        <taxon>Glomerellales</taxon>
        <taxon>Glomerellaceae</taxon>
        <taxon>Colletotrichum</taxon>
        <taxon>Colletotrichum acutatum species complex</taxon>
    </lineage>
</organism>
<dbReference type="OrthoDB" id="2311687at2759"/>
<evidence type="ECO:0000313" key="3">
    <source>
        <dbReference type="Proteomes" id="UP000020467"/>
    </source>
</evidence>
<dbReference type="Proteomes" id="UP000020467">
    <property type="component" value="Unassembled WGS sequence"/>
</dbReference>
<keyword evidence="3" id="KW-1185">Reference proteome</keyword>
<comment type="caution">
    <text evidence="2">The sequence shown here is derived from an EMBL/GenBank/DDBJ whole genome shotgun (WGS) entry which is preliminary data.</text>
</comment>
<evidence type="ECO:0000313" key="2">
    <source>
        <dbReference type="EMBL" id="EXF81033.1"/>
    </source>
</evidence>
<dbReference type="KEGG" id="cfj:CFIO01_10479"/>
<protein>
    <submittedName>
        <fullName evidence="2">Cnl2/NKP2 family protein</fullName>
    </submittedName>
</protein>
<dbReference type="AlphaFoldDB" id="A0A010S8L4"/>
<dbReference type="Pfam" id="PF09447">
    <property type="entry name" value="Cnl2_NKP2"/>
    <property type="match status" value="1"/>
</dbReference>
<sequence length="193" mass="21443">MAPTEAAILHNYLTVPAQLPSAITLEEFTELFPKSHRANPQIRSLYRDLQHQRRALVDTITENIENEEKNGRVIKREIARAQKRAKAEDADQELEIERATGVSNKKVKLFGVAGAQDPKHTINSIVPEMDTAIADLEAEIQELEAQEAKLMESVKQTVGSMSDLRYGRLANPKLGEDVIQGLKSVQDACDGKS</sequence>
<dbReference type="GO" id="GO:0031511">
    <property type="term" value="C:Mis6-Sim4 complex"/>
    <property type="evidence" value="ECO:0007669"/>
    <property type="project" value="TreeGrafter"/>
</dbReference>
<evidence type="ECO:0000256" key="1">
    <source>
        <dbReference type="SAM" id="Coils"/>
    </source>
</evidence>
<dbReference type="EMBL" id="JARH01000404">
    <property type="protein sequence ID" value="EXF81033.1"/>
    <property type="molecule type" value="Genomic_DNA"/>
</dbReference>
<proteinExistence type="predicted"/>
<keyword evidence="1" id="KW-0175">Coiled coil</keyword>
<feature type="coiled-coil region" evidence="1">
    <location>
        <begin position="64"/>
        <end position="100"/>
    </location>
</feature>
<dbReference type="PANTHER" id="PTHR28064:SF1">
    <property type="entry name" value="INNER KINETOCHORE SUBUNIT NKP2"/>
    <property type="match status" value="1"/>
</dbReference>
<dbReference type="GO" id="GO:0007059">
    <property type="term" value="P:chromosome segregation"/>
    <property type="evidence" value="ECO:0007669"/>
    <property type="project" value="TreeGrafter"/>
</dbReference>
<dbReference type="HOGENOM" id="CLU_077446_2_0_1"/>
<dbReference type="PANTHER" id="PTHR28064">
    <property type="entry name" value="INNER KINETOCHORE SUBUNIT NKP2"/>
    <property type="match status" value="1"/>
</dbReference>
<accession>A0A010S8L4</accession>
<dbReference type="eggNOG" id="ENOG502S7X4">
    <property type="taxonomic scope" value="Eukaryota"/>
</dbReference>
<name>A0A010S8L4_9PEZI</name>
<reference evidence="2 3" key="1">
    <citation type="submission" date="2014-02" db="EMBL/GenBank/DDBJ databases">
        <title>The genome sequence of Colletotrichum fioriniae PJ7.</title>
        <authorList>
            <person name="Baroncelli R."/>
            <person name="Thon M.R."/>
        </authorList>
    </citation>
    <scope>NUCLEOTIDE SEQUENCE [LARGE SCALE GENOMIC DNA]</scope>
    <source>
        <strain evidence="2 3">PJ7</strain>
    </source>
</reference>
<feature type="coiled-coil region" evidence="1">
    <location>
        <begin position="126"/>
        <end position="156"/>
    </location>
</feature>
<dbReference type="InterPro" id="IPR018565">
    <property type="entry name" value="Nkp2/Cnl2"/>
</dbReference>